<dbReference type="KEGG" id="glj:GKIL_3051"/>
<dbReference type="RefSeq" id="WP_023174550.1">
    <property type="nucleotide sequence ID" value="NC_022600.1"/>
</dbReference>
<dbReference type="HOGENOM" id="CLU_2142332_0_0_3"/>
<accession>U5QK08</accession>
<evidence type="ECO:0000313" key="2">
    <source>
        <dbReference type="Proteomes" id="UP000017396"/>
    </source>
</evidence>
<reference evidence="1 2" key="1">
    <citation type="journal article" date="2013" name="PLoS ONE">
        <title>Cultivation and Complete Genome Sequencing of Gloeobacter kilaueensis sp. nov., from a Lava Cave in Kilauea Caldera, Hawai'i.</title>
        <authorList>
            <person name="Saw J.H."/>
            <person name="Schatz M."/>
            <person name="Brown M.V."/>
            <person name="Kunkel D.D."/>
            <person name="Foster J.S."/>
            <person name="Shick H."/>
            <person name="Christensen S."/>
            <person name="Hou S."/>
            <person name="Wan X."/>
            <person name="Donachie S.P."/>
        </authorList>
    </citation>
    <scope>NUCLEOTIDE SEQUENCE [LARGE SCALE GENOMIC DNA]</scope>
    <source>
        <strain evidence="2">JS</strain>
    </source>
</reference>
<organism evidence="1 2">
    <name type="scientific">Gloeobacter kilaueensis (strain ATCC BAA-2537 / CCAP 1431/1 / ULC 316 / JS1)</name>
    <dbReference type="NCBI Taxonomy" id="1183438"/>
    <lineage>
        <taxon>Bacteria</taxon>
        <taxon>Bacillati</taxon>
        <taxon>Cyanobacteriota</taxon>
        <taxon>Cyanophyceae</taxon>
        <taxon>Gloeobacterales</taxon>
        <taxon>Gloeobacteraceae</taxon>
        <taxon>Gloeobacter</taxon>
    </lineage>
</organism>
<protein>
    <submittedName>
        <fullName evidence="1">Uncharacterized protein</fullName>
    </submittedName>
</protein>
<keyword evidence="2" id="KW-1185">Reference proteome</keyword>
<sequence length="112" mass="12582">MQKIAAELEAWLEQADSSAMLDLVLELKVHEPKVEGISRSDRIAQSREAFQKIVDPIEETIRRSGGEVTSTAWLNHTILARVPAHTIKNLASFDRVEFLDLPHAINVDRLSP</sequence>
<dbReference type="Proteomes" id="UP000017396">
    <property type="component" value="Chromosome"/>
</dbReference>
<gene>
    <name evidence="1" type="ORF">GKIL_3051</name>
</gene>
<proteinExistence type="predicted"/>
<dbReference type="OrthoDB" id="9890291at2"/>
<evidence type="ECO:0000313" key="1">
    <source>
        <dbReference type="EMBL" id="AGY59297.1"/>
    </source>
</evidence>
<dbReference type="AlphaFoldDB" id="U5QK08"/>
<name>U5QK08_GLOK1</name>
<dbReference type="EMBL" id="CP003587">
    <property type="protein sequence ID" value="AGY59297.1"/>
    <property type="molecule type" value="Genomic_DNA"/>
</dbReference>